<evidence type="ECO:0000256" key="1">
    <source>
        <dbReference type="SAM" id="Coils"/>
    </source>
</evidence>
<protein>
    <submittedName>
        <fullName evidence="3">Uncharacterized protein</fullName>
    </submittedName>
</protein>
<dbReference type="Proteomes" id="UP000235925">
    <property type="component" value="Unassembled WGS sequence"/>
</dbReference>
<evidence type="ECO:0000256" key="2">
    <source>
        <dbReference type="SAM" id="MobiDB-lite"/>
    </source>
</evidence>
<evidence type="ECO:0000313" key="3">
    <source>
        <dbReference type="EMBL" id="PNF80263.1"/>
    </source>
</evidence>
<sequence length="2063" mass="233414">MLLLINDLYLAQQNCSQKTKSNNAYRSWEMIVFRRINNNWYDPQGIAAERFKKMSEEDQRALEAMAEPRLSWMQGVKNTSAQTIKFMESRWYFQQISGMVGLLLDQLPKWHTLSSDEKLILADGVYACATPFGTDILGVFISQQPELMNYYSEILKDARAIKEEEPAEVKADSAEFIEHSSSLSLPALYSELFKIAEQAKTDAGNLKYAEQIELLITSNLPRLKQEYSLGEDVIRNILTECISVLEEIGRNVPLLEFEDEEFLSAFRSAWLQFFNMRLMEEVPKTLLQDVAMERYTGAEEIKHRFKIAESVLVSAETELDGLNEKIKTANFREKSDLRNSITQAEELRVTGNKQNQEAESDGYNLLLPPGSFIDSLPEGQYVQLTPELYHPTTKAALKAWSWNPEAAHAVIVEKEEALSAEAKEISAPEAEFIPVENEKPEVISAEISAAEKLLDSVAEESRAPAKVGDVPEESEHNPEKDVPLSEEVTAVLAAEPLPEEEVNVSQYMGTPMEARLRFEHCKQSMGFVPAIAAENIALLWLRQGHLPLASKTLEVAGRLNLDGELLSLSLVQAAYQGMHVWSGNTSTVTRIMQSMNQLSSDVIEAWIDRRPGGRVVPYLVFTATFQPTIFTGNMTSAPRLLASVASYFDGPIVRMIDELVDFSSRNLRLDVDTLREQPKGDDKESRSKLAVRLIEWHDRIQNKQTGWAPARKAMKECLEHEDFALAYNSITKDDVLAINQVREFADKYRDQEEQNRLMHTEILKVMNESTAAPQIEGNARNWFLRTLEEVVAIADKWVDGHIQQGQRNNEASKFARRFVTMATTALNHVSERLKRTDDLEQQAGLSILKNTLDRVCQVAEGKEDIQWEGRRVIGWLAWPTEWLEKSDADGADQQLSLLCSLQEKGFNSEALADEALERKNFRHALLLALHHQEDLKQPIPEKIEAIKRLFSADVFNCNNRSVRLKGLLDNANVASLIDDERHYQLRSELEHLQDQLKHLQMLDDLCGIHTNLNELESSIESKFAAKKEELLASLDILVSQSRVERGVDWVPVTWLEQLKTALSMHDTTVAEEMLEHLKSSLETGTSLASTAETGTELLKQFLFIEPTLYEVLNANHNPREVIRHLASEKIEGLSLEALPAYFKHGIEDLVSLRRRVKSLDKATYEELVHVLHALGLEAVNPSFSGAMQQRTGFSTHNKFSRLVIPVKRKESGRGIVFFSQKSEEQSVNILLAAGDWTIAELRTLLNEHVQSLHDRTILLSGRALTNNDRNELATFSKREKHTLFHADPVLLAMLAGLNVPDTVRLKTFLQLSLPWTFFNPYTGNQMQPAPPEMRYGRQNDIKMLTTMRNGAAMIFGGRQLGKTTLLNETQRRFHDPEQRHHAYLHQMDGNLDRANLSGDELEKHRKLVWKTIYNYAVESGLVKEAFGLDTAGMVAALQEYFRRENPDALMVCLDEIDPILGLDAANGFRIFRELSGLVNNSNGRFKVVIAGLENVRRFADAPNYPLHQLGSAIQVSIMSPMEALQLIREPLAYLGYEFESPLLMNRILVETNRHPGLIHIFCHELIRMLCARHQNPIGTLKITTDDIEQIRKDPSIRELICDRFDITLNLDLRYKLIAYSLIAQSKTTFSPSRAKAIVEEWAPETFQPMTEAQFEAFLDELCGLGVLQYMRRTEGGKEYALRNANIMNLVGGAKKIEDKLLSAVEAINDDDPLSGHAFPEKATRPSPLTLRDEKLLISEEKKEKTHHNSVEARSSNYSVGIITGSEALGLNPLWMVESLLAIGEEEPPINNNPFGRYLPAHKKDTDFATVGDFKKLLNESVLGVQALSKHIMLFVELTGDNPISHTLDLLDVAHEARLNTNLKRNRVRVIFLMTPKALWQWEVHPDLTVGRESMQPFVALDVWKKTALAHLLNKLGLENTSTSVEMLANFSQGWYFSLDRLLEARKKKPDVVRVGAFGQAYSSLLHAKPKSLEEFLSKAGVSCVNWAQPILTALCEEERFDEDDLALQLMEQQFEVNPKEALRWLSRLRLVEPIKVVSKQSTYRVPASIKAALLVKSGQEAKA</sequence>
<proteinExistence type="predicted"/>
<organism evidence="3 4">
    <name type="scientific">Stutzerimonas stutzeri</name>
    <name type="common">Pseudomonas stutzeri</name>
    <dbReference type="NCBI Taxonomy" id="316"/>
    <lineage>
        <taxon>Bacteria</taxon>
        <taxon>Pseudomonadati</taxon>
        <taxon>Pseudomonadota</taxon>
        <taxon>Gammaproteobacteria</taxon>
        <taxon>Pseudomonadales</taxon>
        <taxon>Pseudomonadaceae</taxon>
        <taxon>Stutzerimonas</taxon>
    </lineage>
</organism>
<gene>
    <name evidence="3" type="ORF">CXK92_15615</name>
</gene>
<dbReference type="Gene3D" id="3.40.50.300">
    <property type="entry name" value="P-loop containing nucleotide triphosphate hydrolases"/>
    <property type="match status" value="1"/>
</dbReference>
<name>A0A2N8S0W4_STUST</name>
<feature type="region of interest" description="Disordered" evidence="2">
    <location>
        <begin position="460"/>
        <end position="483"/>
    </location>
</feature>
<dbReference type="SUPFAM" id="SSF52540">
    <property type="entry name" value="P-loop containing nucleoside triphosphate hydrolases"/>
    <property type="match status" value="1"/>
</dbReference>
<feature type="compositionally biased region" description="Basic and acidic residues" evidence="2">
    <location>
        <begin position="473"/>
        <end position="483"/>
    </location>
</feature>
<evidence type="ECO:0000313" key="4">
    <source>
        <dbReference type="Proteomes" id="UP000235925"/>
    </source>
</evidence>
<dbReference type="EMBL" id="POUN01000004">
    <property type="protein sequence ID" value="PNF80263.1"/>
    <property type="molecule type" value="Genomic_DNA"/>
</dbReference>
<dbReference type="InterPro" id="IPR027417">
    <property type="entry name" value="P-loop_NTPase"/>
</dbReference>
<keyword evidence="1" id="KW-0175">Coiled coil</keyword>
<feature type="coiled-coil region" evidence="1">
    <location>
        <begin position="305"/>
        <end position="332"/>
    </location>
</feature>
<comment type="caution">
    <text evidence="3">The sequence shown here is derived from an EMBL/GenBank/DDBJ whole genome shotgun (WGS) entry which is preliminary data.</text>
</comment>
<accession>A0A2N8S0W4</accession>
<reference evidence="3 4" key="1">
    <citation type="submission" date="2018-01" db="EMBL/GenBank/DDBJ databases">
        <title>Denitrification phenotypes of diverse strains of Pseudomonas stutzeri.</title>
        <authorList>
            <person name="Milligan D.A."/>
            <person name="Bergaust L."/>
            <person name="Bakken L.R."/>
            <person name="Frostegard A."/>
        </authorList>
    </citation>
    <scope>NUCLEOTIDE SEQUENCE [LARGE SCALE GENOMIC DNA]</scope>
    <source>
        <strain evidence="3 4">KC</strain>
    </source>
</reference>
<dbReference type="OrthoDB" id="6951663at2"/>